<accession>A0A975JZ85</accession>
<dbReference type="Proteomes" id="UP000682202">
    <property type="component" value="Chromosome"/>
</dbReference>
<feature type="domain" description="Glycosyltransferase 2-like" evidence="1">
    <location>
        <begin position="28"/>
        <end position="183"/>
    </location>
</feature>
<dbReference type="Gene3D" id="3.90.550.10">
    <property type="entry name" value="Spore Coat Polysaccharide Biosynthesis Protein SpsA, Chain A"/>
    <property type="match status" value="1"/>
</dbReference>
<keyword evidence="3" id="KW-1185">Reference proteome</keyword>
<dbReference type="SUPFAM" id="SSF53448">
    <property type="entry name" value="Nucleotide-diphospho-sugar transferases"/>
    <property type="match status" value="1"/>
</dbReference>
<evidence type="ECO:0000313" key="2">
    <source>
        <dbReference type="EMBL" id="QUR67328.1"/>
    </source>
</evidence>
<dbReference type="GO" id="GO:0016758">
    <property type="term" value="F:hexosyltransferase activity"/>
    <property type="evidence" value="ECO:0007669"/>
    <property type="project" value="UniProtKB-ARBA"/>
</dbReference>
<dbReference type="EMBL" id="CP046600">
    <property type="protein sequence ID" value="QUR67328.1"/>
    <property type="molecule type" value="Genomic_DNA"/>
</dbReference>
<dbReference type="RefSeq" id="WP_211698898.1">
    <property type="nucleotide sequence ID" value="NZ_CP046600.1"/>
</dbReference>
<dbReference type="Pfam" id="PF00535">
    <property type="entry name" value="Glycos_transf_2"/>
    <property type="match status" value="1"/>
</dbReference>
<organism evidence="2 3">
    <name type="scientific">Mycobacterium spongiae</name>
    <dbReference type="NCBI Taxonomy" id="886343"/>
    <lineage>
        <taxon>Bacteria</taxon>
        <taxon>Bacillati</taxon>
        <taxon>Actinomycetota</taxon>
        <taxon>Actinomycetes</taxon>
        <taxon>Mycobacteriales</taxon>
        <taxon>Mycobacteriaceae</taxon>
        <taxon>Mycobacterium</taxon>
    </lineage>
</organism>
<sequence>MSLESLPRWRKAGPGLPESAPRATPKVSVVSITYNHQAYIRESLDGFVSQMTDFPVEIIVADDASTDATPAIIQEYSDRYPHLFRPILRPKNVGVHANLTDALSAAQGDYLALCEGDDFWIDPLKLSKQIAFLDQHPQTTVCFHPVRVTWDDGRAQDSEFPPNFLRRDLSVEALIARNFIQTNSVVYRRQPCYDDIPAGIMPVDWYLHLRHAVSGDIAMLTDTMAVYRRHEQGIWHSSYADPPKFWRELGPGLVATLDAMLSLVAGNSVREEIIGEAAYCALTEIAKVPGAEGRGALAECLARHPGVASLALRHRWRQTPWRRLKSRLSAEVWGWRAHADLYAGRVKHEARRARQCLTAHSLSS</sequence>
<dbReference type="InterPro" id="IPR029044">
    <property type="entry name" value="Nucleotide-diphossugar_trans"/>
</dbReference>
<evidence type="ECO:0000313" key="3">
    <source>
        <dbReference type="Proteomes" id="UP000682202"/>
    </source>
</evidence>
<dbReference type="AlphaFoldDB" id="A0A975JZ85"/>
<dbReference type="PANTHER" id="PTHR22916:SF3">
    <property type="entry name" value="UDP-GLCNAC:BETAGAL BETA-1,3-N-ACETYLGLUCOSAMINYLTRANSFERASE-LIKE PROTEIN 1"/>
    <property type="match status" value="1"/>
</dbReference>
<gene>
    <name evidence="2" type="ORF">F6B93_09655</name>
</gene>
<dbReference type="KEGG" id="mspg:F6B93_09655"/>
<reference evidence="2" key="1">
    <citation type="submission" date="2019-12" db="EMBL/GenBank/DDBJ databases">
        <title>Mycobacterium spongiae sp. nov.</title>
        <authorList>
            <person name="Stinear T."/>
        </authorList>
    </citation>
    <scope>NUCLEOTIDE SEQUENCE</scope>
    <source>
        <strain evidence="2">FSD4b-SM</strain>
    </source>
</reference>
<protein>
    <submittedName>
        <fullName evidence="2">Glycosyltransferase</fullName>
    </submittedName>
</protein>
<dbReference type="FunFam" id="3.90.550.10:FF:000166">
    <property type="entry name" value="Probable sugar transferase"/>
    <property type="match status" value="1"/>
</dbReference>
<proteinExistence type="predicted"/>
<name>A0A975JZ85_9MYCO</name>
<evidence type="ECO:0000259" key="1">
    <source>
        <dbReference type="Pfam" id="PF00535"/>
    </source>
</evidence>
<dbReference type="PANTHER" id="PTHR22916">
    <property type="entry name" value="GLYCOSYLTRANSFERASE"/>
    <property type="match status" value="1"/>
</dbReference>
<dbReference type="InterPro" id="IPR001173">
    <property type="entry name" value="Glyco_trans_2-like"/>
</dbReference>